<evidence type="ECO:0008006" key="4">
    <source>
        <dbReference type="Google" id="ProtNLM"/>
    </source>
</evidence>
<feature type="transmembrane region" description="Helical" evidence="1">
    <location>
        <begin position="46"/>
        <end position="65"/>
    </location>
</feature>
<dbReference type="AlphaFoldDB" id="A0A9X4P300"/>
<keyword evidence="1" id="KW-1133">Transmembrane helix</keyword>
<dbReference type="RefSeq" id="WP_279369237.1">
    <property type="nucleotide sequence ID" value="NZ_JAMWFV010000249.1"/>
</dbReference>
<comment type="caution">
    <text evidence="2">The sequence shown here is derived from an EMBL/GenBank/DDBJ whole genome shotgun (WGS) entry which is preliminary data.</text>
</comment>
<gene>
    <name evidence="2" type="ORF">NF717_12465</name>
</gene>
<feature type="transmembrane region" description="Helical" evidence="1">
    <location>
        <begin position="20"/>
        <end position="39"/>
    </location>
</feature>
<keyword evidence="3" id="KW-1185">Reference proteome</keyword>
<organism evidence="2 3">
    <name type="scientific">Lactococcus formosensis</name>
    <dbReference type="NCBI Taxonomy" id="1281486"/>
    <lineage>
        <taxon>Bacteria</taxon>
        <taxon>Bacillati</taxon>
        <taxon>Bacillota</taxon>
        <taxon>Bacilli</taxon>
        <taxon>Lactobacillales</taxon>
        <taxon>Streptococcaceae</taxon>
        <taxon>Lactococcus</taxon>
    </lineage>
</organism>
<reference evidence="2" key="1">
    <citation type="submission" date="2022-06" db="EMBL/GenBank/DDBJ databases">
        <title>Lactococcus from bovine mastitis in China.</title>
        <authorList>
            <person name="Lin Y."/>
            <person name="Han B."/>
        </authorList>
    </citation>
    <scope>NUCLEOTIDE SEQUENCE</scope>
    <source>
        <strain evidence="2">Ningxia-I-26</strain>
    </source>
</reference>
<dbReference type="Proteomes" id="UP001153199">
    <property type="component" value="Unassembled WGS sequence"/>
</dbReference>
<name>A0A9X4P300_9LACT</name>
<proteinExistence type="predicted"/>
<feature type="non-terminal residue" evidence="2">
    <location>
        <position position="74"/>
    </location>
</feature>
<dbReference type="EMBL" id="JAMWFV010000249">
    <property type="protein sequence ID" value="MDG6146448.1"/>
    <property type="molecule type" value="Genomic_DNA"/>
</dbReference>
<keyword evidence="1" id="KW-0812">Transmembrane</keyword>
<evidence type="ECO:0000256" key="1">
    <source>
        <dbReference type="SAM" id="Phobius"/>
    </source>
</evidence>
<feature type="non-terminal residue" evidence="2">
    <location>
        <position position="1"/>
    </location>
</feature>
<evidence type="ECO:0000313" key="3">
    <source>
        <dbReference type="Proteomes" id="UP001153199"/>
    </source>
</evidence>
<accession>A0A9X4P300</accession>
<evidence type="ECO:0000313" key="2">
    <source>
        <dbReference type="EMBL" id="MDG6146448.1"/>
    </source>
</evidence>
<sequence length="74" mass="8259">WLAGEQLNAISRVAPPPAEPHSIFLIPWYYVSLIAWLIWQALSHPALLAPGLLYSGCLLAILAAHESGHYFYCR</sequence>
<keyword evidence="1" id="KW-0472">Membrane</keyword>
<protein>
    <recommendedName>
        <fullName evidence="4">Site-2 protease family protein</fullName>
    </recommendedName>
</protein>